<accession>A0A235BEB1</accession>
<dbReference type="OrthoDB" id="9771883at2"/>
<dbReference type="SUPFAM" id="SSF51735">
    <property type="entry name" value="NAD(P)-binding Rossmann-fold domains"/>
    <property type="match status" value="1"/>
</dbReference>
<keyword evidence="8" id="KW-1185">Reference proteome</keyword>
<keyword evidence="3" id="KW-0560">Oxidoreductase</keyword>
<feature type="domain" description="3-hydroxyacyl-CoA dehydrogenase C-terminal" evidence="5">
    <location>
        <begin position="173"/>
        <end position="269"/>
    </location>
</feature>
<dbReference type="PANTHER" id="PTHR48075:SF5">
    <property type="entry name" value="3-HYDROXYBUTYRYL-COA DEHYDROGENASE"/>
    <property type="match status" value="1"/>
</dbReference>
<organism evidence="7 8">
    <name type="scientific">Paludifilum halophilum</name>
    <dbReference type="NCBI Taxonomy" id="1642702"/>
    <lineage>
        <taxon>Bacteria</taxon>
        <taxon>Bacillati</taxon>
        <taxon>Bacillota</taxon>
        <taxon>Bacilli</taxon>
        <taxon>Bacillales</taxon>
        <taxon>Thermoactinomycetaceae</taxon>
        <taxon>Paludifilum</taxon>
    </lineage>
</organism>
<evidence type="ECO:0000256" key="4">
    <source>
        <dbReference type="PIRSR" id="PIRSR000105-1"/>
    </source>
</evidence>
<dbReference type="InterPro" id="IPR006108">
    <property type="entry name" value="3HC_DH_C"/>
</dbReference>
<dbReference type="Pfam" id="PF00725">
    <property type="entry name" value="3HCDH"/>
    <property type="match status" value="1"/>
</dbReference>
<evidence type="ECO:0000313" key="7">
    <source>
        <dbReference type="EMBL" id="OYD09965.1"/>
    </source>
</evidence>
<gene>
    <name evidence="7" type="ORF">CHM34_01255</name>
</gene>
<comment type="caution">
    <text evidence="7">The sequence shown here is derived from an EMBL/GenBank/DDBJ whole genome shotgun (WGS) entry which is preliminary data.</text>
</comment>
<feature type="site" description="Important for catalytic activity" evidence="4">
    <location>
        <position position="127"/>
    </location>
</feature>
<evidence type="ECO:0000313" key="8">
    <source>
        <dbReference type="Proteomes" id="UP000215459"/>
    </source>
</evidence>
<evidence type="ECO:0000259" key="5">
    <source>
        <dbReference type="Pfam" id="PF00725"/>
    </source>
</evidence>
<dbReference type="InterPro" id="IPR036291">
    <property type="entry name" value="NAD(P)-bd_dom_sf"/>
</dbReference>
<dbReference type="GO" id="GO:0008691">
    <property type="term" value="F:3-hydroxybutyryl-CoA dehydrogenase activity"/>
    <property type="evidence" value="ECO:0007669"/>
    <property type="project" value="TreeGrafter"/>
</dbReference>
<dbReference type="EMBL" id="NOWF01000001">
    <property type="protein sequence ID" value="OYD09965.1"/>
    <property type="molecule type" value="Genomic_DNA"/>
</dbReference>
<dbReference type="AlphaFoldDB" id="A0A235BEB1"/>
<dbReference type="GO" id="GO:0070403">
    <property type="term" value="F:NAD+ binding"/>
    <property type="evidence" value="ECO:0007669"/>
    <property type="project" value="InterPro"/>
</dbReference>
<protein>
    <submittedName>
        <fullName evidence="7">3-hydroxybutyryl-CoA dehydrogenase</fullName>
    </submittedName>
</protein>
<dbReference type="SUPFAM" id="SSF48179">
    <property type="entry name" value="6-phosphogluconate dehydrogenase C-terminal domain-like"/>
    <property type="match status" value="1"/>
</dbReference>
<dbReference type="InterPro" id="IPR006176">
    <property type="entry name" value="3-OHacyl-CoA_DH_NAD-bd"/>
</dbReference>
<evidence type="ECO:0000256" key="1">
    <source>
        <dbReference type="ARBA" id="ARBA00005086"/>
    </source>
</evidence>
<sequence>MGQGIAELLSKKGLDVTVVEKTKTLARQSRQQVEIKLDKQLSRWGITQAEKKSILSRIDFTDHDASLEKADLVIEAVTEDLESKKAVLERSDRLSPEHTILSSNTSTMSVTELAAVTCRPEQVIGLHFLHPSTRVHLVEIVRGLKTSPETVQKVRPFLDRLNLVGVEVFESPGFVTTRLIVTLINEALYTLMEGVATPSDIDAAMKHGFQFPYGPLEMADRFGLDSVLAWMERLFREYGDSKFRPAPLLKKMVRANQLGVKTGEGFFRYDEDGDRLKEDEKR</sequence>
<reference evidence="7 8" key="1">
    <citation type="submission" date="2017-07" db="EMBL/GenBank/DDBJ databases">
        <title>The genome sequence of Paludifilum halophilum highlights mechanisms for microbial adaptation to high salt environemnts.</title>
        <authorList>
            <person name="Belbahri L."/>
        </authorList>
    </citation>
    <scope>NUCLEOTIDE SEQUENCE [LARGE SCALE GENOMIC DNA]</scope>
    <source>
        <strain evidence="7 8">DSM 102817</strain>
    </source>
</reference>
<dbReference type="InterPro" id="IPR013328">
    <property type="entry name" value="6PGD_dom2"/>
</dbReference>
<dbReference type="InterPro" id="IPR022694">
    <property type="entry name" value="3-OHacyl-CoA_DH"/>
</dbReference>
<evidence type="ECO:0000256" key="3">
    <source>
        <dbReference type="ARBA" id="ARBA00023002"/>
    </source>
</evidence>
<name>A0A235BEB1_9BACL</name>
<feature type="domain" description="3-hydroxyacyl-CoA dehydrogenase NAD binding" evidence="6">
    <location>
        <begin position="1"/>
        <end position="168"/>
    </location>
</feature>
<dbReference type="Proteomes" id="UP000215459">
    <property type="component" value="Unassembled WGS sequence"/>
</dbReference>
<dbReference type="InterPro" id="IPR008927">
    <property type="entry name" value="6-PGluconate_DH-like_C_sf"/>
</dbReference>
<evidence type="ECO:0000259" key="6">
    <source>
        <dbReference type="Pfam" id="PF02737"/>
    </source>
</evidence>
<dbReference type="Gene3D" id="1.10.1040.10">
    <property type="entry name" value="N-(1-d-carboxylethyl)-l-norvaline Dehydrogenase, domain 2"/>
    <property type="match status" value="1"/>
</dbReference>
<evidence type="ECO:0000256" key="2">
    <source>
        <dbReference type="ARBA" id="ARBA00009463"/>
    </source>
</evidence>
<dbReference type="GO" id="GO:0006635">
    <property type="term" value="P:fatty acid beta-oxidation"/>
    <property type="evidence" value="ECO:0007669"/>
    <property type="project" value="TreeGrafter"/>
</dbReference>
<dbReference type="Gene3D" id="3.40.50.720">
    <property type="entry name" value="NAD(P)-binding Rossmann-like Domain"/>
    <property type="match status" value="1"/>
</dbReference>
<comment type="pathway">
    <text evidence="1">Lipid metabolism; butanoate metabolism.</text>
</comment>
<comment type="similarity">
    <text evidence="2">Belongs to the 3-hydroxyacyl-CoA dehydrogenase family.</text>
</comment>
<dbReference type="Pfam" id="PF02737">
    <property type="entry name" value="3HCDH_N"/>
    <property type="match status" value="1"/>
</dbReference>
<proteinExistence type="inferred from homology"/>
<dbReference type="PANTHER" id="PTHR48075">
    <property type="entry name" value="3-HYDROXYACYL-COA DEHYDROGENASE FAMILY PROTEIN"/>
    <property type="match status" value="1"/>
</dbReference>
<dbReference type="PIRSF" id="PIRSF000105">
    <property type="entry name" value="HCDH"/>
    <property type="match status" value="1"/>
</dbReference>